<comment type="caution">
    <text evidence="3">The sequence shown here is derived from an EMBL/GenBank/DDBJ whole genome shotgun (WGS) entry which is preliminary data.</text>
</comment>
<sequence length="294" mass="30175">MKAIPLISLGLSLALGAGAIFFGREFMGNSSPEANAAVVAAPAIQMTQIAVAKTAIEPGKLIDPAIVELRDWPENAVPAGALRAVSDLGEKAYSRGLMVAGEPLLAEKIDMTGSVLTLAANIQPGMRAVSVVVSNDTGVAGFVLPGDRVDVNEFVEEKDARAAPEDARRSANVLAQPVLRGVKVLAVDQTFESGLEGARPSNTVTLEVTPQDALLLGAASRRAALGLALIGREEELAEVIEAPKAAKKPQTRPARTARAPTTATVRVINGSEDTQVTTPVAPPAVPAAATGGTG</sequence>
<evidence type="ECO:0000313" key="3">
    <source>
        <dbReference type="EMBL" id="KCZ99871.1"/>
    </source>
</evidence>
<feature type="domain" description="Flp pilus assembly protein RcpC/CpaB" evidence="2">
    <location>
        <begin position="117"/>
        <end position="229"/>
    </location>
</feature>
<accession>A0A062VHC4</accession>
<dbReference type="OrthoDB" id="163768at2"/>
<dbReference type="PATRIC" id="fig|1280954.3.peg.659"/>
<dbReference type="NCBIfam" id="TIGR03177">
    <property type="entry name" value="pilus_cpaB"/>
    <property type="match status" value="1"/>
</dbReference>
<name>A0A062VHC4_9PROT</name>
<dbReference type="Pfam" id="PF16976">
    <property type="entry name" value="RcpC"/>
    <property type="match status" value="1"/>
</dbReference>
<reference evidence="3 4" key="1">
    <citation type="journal article" date="2014" name="Antonie Van Leeuwenhoek">
        <title>Hyphomonas beringensis sp. nov. and Hyphomonas chukchiensis sp. nov., isolated from surface seawater of the Bering Sea and Chukchi Sea.</title>
        <authorList>
            <person name="Li C."/>
            <person name="Lai Q."/>
            <person name="Li G."/>
            <person name="Dong C."/>
            <person name="Wang J."/>
            <person name="Liao Y."/>
            <person name="Shao Z."/>
        </authorList>
    </citation>
    <scope>NUCLEOTIDE SEQUENCE [LARGE SCALE GENOMIC DNA]</scope>
    <source>
        <strain evidence="3 4">PS728</strain>
    </source>
</reference>
<dbReference type="eggNOG" id="COG3745">
    <property type="taxonomic scope" value="Bacteria"/>
</dbReference>
<organism evidence="3 4">
    <name type="scientific">Hyphomonas polymorpha PS728</name>
    <dbReference type="NCBI Taxonomy" id="1280954"/>
    <lineage>
        <taxon>Bacteria</taxon>
        <taxon>Pseudomonadati</taxon>
        <taxon>Pseudomonadota</taxon>
        <taxon>Alphaproteobacteria</taxon>
        <taxon>Hyphomonadales</taxon>
        <taxon>Hyphomonadaceae</taxon>
        <taxon>Hyphomonas</taxon>
    </lineage>
</organism>
<keyword evidence="4" id="KW-1185">Reference proteome</keyword>
<protein>
    <submittedName>
        <fullName evidence="3">Putative Flp pilus assembly protein CpaB</fullName>
    </submittedName>
</protein>
<evidence type="ECO:0000256" key="1">
    <source>
        <dbReference type="SAM" id="MobiDB-lite"/>
    </source>
</evidence>
<dbReference type="EMBL" id="ARYM01000003">
    <property type="protein sequence ID" value="KCZ99871.1"/>
    <property type="molecule type" value="Genomic_DNA"/>
</dbReference>
<gene>
    <name evidence="3" type="ORF">HPO_03229</name>
</gene>
<dbReference type="Proteomes" id="UP000027100">
    <property type="component" value="Unassembled WGS sequence"/>
</dbReference>
<evidence type="ECO:0000259" key="2">
    <source>
        <dbReference type="Pfam" id="PF16976"/>
    </source>
</evidence>
<dbReference type="InterPro" id="IPR031571">
    <property type="entry name" value="RcpC_dom"/>
</dbReference>
<proteinExistence type="predicted"/>
<dbReference type="CDD" id="cd11614">
    <property type="entry name" value="SAF_CpaB_FlgA_like"/>
    <property type="match status" value="1"/>
</dbReference>
<evidence type="ECO:0000313" key="4">
    <source>
        <dbReference type="Proteomes" id="UP000027100"/>
    </source>
</evidence>
<dbReference type="InterPro" id="IPR017592">
    <property type="entry name" value="Pilus_assmbl_Flp-typ_CpaB"/>
</dbReference>
<dbReference type="STRING" id="1280954.HPO_03229"/>
<dbReference type="AlphaFoldDB" id="A0A062VHC4"/>
<feature type="region of interest" description="Disordered" evidence="1">
    <location>
        <begin position="272"/>
        <end position="294"/>
    </location>
</feature>
<dbReference type="RefSeq" id="WP_035594416.1">
    <property type="nucleotide sequence ID" value="NZ_ARYM01000003.1"/>
</dbReference>